<proteinExistence type="predicted"/>
<sequence length="45" mass="5315">MSIFVKKGFSRKFQNILNYDLLALRKMAKNFILERLSENNPVVVE</sequence>
<dbReference type="EMBL" id="JYDT01000564">
    <property type="protein sequence ID" value="KRY80365.1"/>
    <property type="molecule type" value="Genomic_DNA"/>
</dbReference>
<evidence type="ECO:0000313" key="3">
    <source>
        <dbReference type="Proteomes" id="UP000054995"/>
    </source>
</evidence>
<keyword evidence="3" id="KW-1185">Reference proteome</keyword>
<evidence type="ECO:0000313" key="1">
    <source>
        <dbReference type="EMBL" id="KRY80116.1"/>
    </source>
</evidence>
<accession>A0A0V1F2G8</accession>
<comment type="caution">
    <text evidence="2">The sequence shown here is derived from an EMBL/GenBank/DDBJ whole genome shotgun (WGS) entry which is preliminary data.</text>
</comment>
<dbReference type="EMBL" id="JYDT01000799">
    <property type="protein sequence ID" value="KRY80116.1"/>
    <property type="molecule type" value="Genomic_DNA"/>
</dbReference>
<evidence type="ECO:0000313" key="2">
    <source>
        <dbReference type="EMBL" id="KRY80365.1"/>
    </source>
</evidence>
<reference evidence="2 3" key="1">
    <citation type="submission" date="2015-01" db="EMBL/GenBank/DDBJ databases">
        <title>Evolution of Trichinella species and genotypes.</title>
        <authorList>
            <person name="Korhonen P.K."/>
            <person name="Edoardo P."/>
            <person name="Giuseppe L.R."/>
            <person name="Gasser R.B."/>
        </authorList>
    </citation>
    <scope>NUCLEOTIDE SEQUENCE [LARGE SCALE GENOMIC DNA]</scope>
    <source>
        <strain evidence="2">ISS470</strain>
    </source>
</reference>
<dbReference type="AlphaFoldDB" id="A0A0V1F2G8"/>
<gene>
    <name evidence="2" type="ORF">T4D_10092</name>
    <name evidence="1" type="ORF">T4D_3292</name>
</gene>
<name>A0A0V1F2G8_TRIPS</name>
<organism evidence="2 3">
    <name type="scientific">Trichinella pseudospiralis</name>
    <name type="common">Parasitic roundworm</name>
    <dbReference type="NCBI Taxonomy" id="6337"/>
    <lineage>
        <taxon>Eukaryota</taxon>
        <taxon>Metazoa</taxon>
        <taxon>Ecdysozoa</taxon>
        <taxon>Nematoda</taxon>
        <taxon>Enoplea</taxon>
        <taxon>Dorylaimia</taxon>
        <taxon>Trichinellida</taxon>
        <taxon>Trichinellidae</taxon>
        <taxon>Trichinella</taxon>
    </lineage>
</organism>
<protein>
    <submittedName>
        <fullName evidence="2">Uncharacterized protein</fullName>
    </submittedName>
</protein>
<dbReference type="Proteomes" id="UP000054995">
    <property type="component" value="Unassembled WGS sequence"/>
</dbReference>